<evidence type="ECO:0000313" key="6">
    <source>
        <dbReference type="EMBL" id="MEQ7847123.1"/>
    </source>
</evidence>
<evidence type="ECO:0000256" key="3">
    <source>
        <dbReference type="ARBA" id="ARBA00022676"/>
    </source>
</evidence>
<keyword evidence="4" id="KW-0808">Transferase</keyword>
<evidence type="ECO:0000256" key="1">
    <source>
        <dbReference type="ARBA" id="ARBA00004776"/>
    </source>
</evidence>
<keyword evidence="3" id="KW-0328">Glycosyltransferase</keyword>
<dbReference type="InterPro" id="IPR023981">
    <property type="entry name" value="MftF"/>
</dbReference>
<feature type="domain" description="Glycosyltransferase 2-like" evidence="5">
    <location>
        <begin position="82"/>
        <end position="193"/>
    </location>
</feature>
<keyword evidence="7" id="KW-1185">Reference proteome</keyword>
<evidence type="ECO:0000256" key="2">
    <source>
        <dbReference type="ARBA" id="ARBA00006739"/>
    </source>
</evidence>
<dbReference type="Pfam" id="PF00535">
    <property type="entry name" value="Glycos_transf_2"/>
    <property type="match status" value="1"/>
</dbReference>
<evidence type="ECO:0000259" key="5">
    <source>
        <dbReference type="Pfam" id="PF00535"/>
    </source>
</evidence>
<dbReference type="PANTHER" id="PTHR43179:SF12">
    <property type="entry name" value="GALACTOFURANOSYLTRANSFERASE GLFT2"/>
    <property type="match status" value="1"/>
</dbReference>
<dbReference type="EMBL" id="JBEGDP010000006">
    <property type="protein sequence ID" value="MEQ7847123.1"/>
    <property type="molecule type" value="Genomic_DNA"/>
</dbReference>
<comment type="caution">
    <text evidence="6">The sequence shown here is derived from an EMBL/GenBank/DDBJ whole genome shotgun (WGS) entry which is preliminary data.</text>
</comment>
<comment type="similarity">
    <text evidence="2">Belongs to the glycosyltransferase 2 family.</text>
</comment>
<evidence type="ECO:0000256" key="4">
    <source>
        <dbReference type="ARBA" id="ARBA00022679"/>
    </source>
</evidence>
<dbReference type="PANTHER" id="PTHR43179">
    <property type="entry name" value="RHAMNOSYLTRANSFERASE WBBL"/>
    <property type="match status" value="1"/>
</dbReference>
<protein>
    <submittedName>
        <fullName evidence="6">Mycofactocin biosynthesis glycosyltransferase MftF</fullName>
    </submittedName>
</protein>
<dbReference type="NCBIfam" id="TIGR03965">
    <property type="entry name" value="mycofact_glyco"/>
    <property type="match status" value="1"/>
</dbReference>
<gene>
    <name evidence="6" type="primary">mftF</name>
    <name evidence="6" type="ORF">V6R90_07510</name>
</gene>
<dbReference type="Proteomes" id="UP001482520">
    <property type="component" value="Unassembled WGS sequence"/>
</dbReference>
<organism evidence="6 7">
    <name type="scientific">Nocardioides kribbensis</name>
    <dbReference type="NCBI Taxonomy" id="305517"/>
    <lineage>
        <taxon>Bacteria</taxon>
        <taxon>Bacillati</taxon>
        <taxon>Actinomycetota</taxon>
        <taxon>Actinomycetes</taxon>
        <taxon>Propionibacteriales</taxon>
        <taxon>Nocardioidaceae</taxon>
        <taxon>Nocardioides</taxon>
    </lineage>
</organism>
<dbReference type="RefSeq" id="WP_349804281.1">
    <property type="nucleotide sequence ID" value="NZ_JBEGDP010000006.1"/>
</dbReference>
<dbReference type="Gene3D" id="3.90.550.10">
    <property type="entry name" value="Spore Coat Polysaccharide Biosynthesis Protein SpsA, Chain A"/>
    <property type="match status" value="1"/>
</dbReference>
<proteinExistence type="inferred from homology"/>
<sequence>MRPPTEPLATLSPRTHVCDGGRSLLGVAGGVGGESGLVRLDDAEAAAVAAGPVGGELARRLLDADLADPLVTPRPVDAREVSVVVPVRDDAVRLGRLLAALREDLSPGVEVVVVDDASRARGEVAAVVLAHGARLVAHRRNRGPAAARDSGLREVTTPFVAFVDVDVVPEPGWLERLLPHLDDPSLAVVAPRVLGPAARPGDGAVARYEQARSSLDLGPAPAAVRAGGRVSYLPGACLLARTAALGDGFDPRLRCGEDVDLVRRLLAAGWRVRYEPGAHVRHEHRTGVAAWAGRKAFYGTSAAPLAARHPQAAASLVLRPWTVALLGGLVGAPLLGRRALAVTGAAAGLALVGRTRGLRRDGSPRPVRAAAVVVLEEAVAALWGSGSVLLREQWPTALLAAVVSRRARRTVVVVGVLDAVADHRRTGPRLGLLPYAALRRLDDVAYGAGVWAGALREGSVRALVPVRVSRPRRPTGRGGAAPRW</sequence>
<reference evidence="6 7" key="1">
    <citation type="submission" date="2024-02" db="EMBL/GenBank/DDBJ databases">
        <title>Full genome sequence of Nocardioides kribbensis.</title>
        <authorList>
            <person name="Poletto B.L."/>
            <person name="Silva G."/>
            <person name="Galante D."/>
            <person name="Campos K.R."/>
            <person name="Santos M.B.N."/>
            <person name="Sacchi C.T."/>
        </authorList>
    </citation>
    <scope>NUCLEOTIDE SEQUENCE [LARGE SCALE GENOMIC DNA]</scope>
    <source>
        <strain evidence="6 7">O4R</strain>
    </source>
</reference>
<dbReference type="InterPro" id="IPR029044">
    <property type="entry name" value="Nucleotide-diphossugar_trans"/>
</dbReference>
<accession>A0ABV1NXB3</accession>
<comment type="pathway">
    <text evidence="1">Cell wall biogenesis; cell wall polysaccharide biosynthesis.</text>
</comment>
<name>A0ABV1NXB3_9ACTN</name>
<dbReference type="InterPro" id="IPR001173">
    <property type="entry name" value="Glyco_trans_2-like"/>
</dbReference>
<dbReference type="SUPFAM" id="SSF53448">
    <property type="entry name" value="Nucleotide-diphospho-sugar transferases"/>
    <property type="match status" value="1"/>
</dbReference>
<evidence type="ECO:0000313" key="7">
    <source>
        <dbReference type="Proteomes" id="UP001482520"/>
    </source>
</evidence>